<dbReference type="Pfam" id="PF14534">
    <property type="entry name" value="DUF4440"/>
    <property type="match status" value="1"/>
</dbReference>
<dbReference type="InterPro" id="IPR027843">
    <property type="entry name" value="DUF4440"/>
</dbReference>
<sequence length="137" mass="14823">MTSTLNSSDADITSLVAAENDRYTAAIAADEDAFRRIAHPALTYAHSDGRRDTLDEYLAKLVSGALDYHSIEHPIADVVISGDTAVVIGEMRAELTVGGRRKNIDNTCIAVWVRENGLWLLLAYQPTPRPQPTGGAT</sequence>
<proteinExistence type="predicted"/>
<name>A0ABU7MCX1_9ACTN</name>
<reference evidence="2 3" key="1">
    <citation type="submission" date="2024-01" db="EMBL/GenBank/DDBJ databases">
        <title>Draft genome sequence of Gordonia sp. LSe1-13.</title>
        <authorList>
            <person name="Suphannarot A."/>
            <person name="Mingma R."/>
        </authorList>
    </citation>
    <scope>NUCLEOTIDE SEQUENCE [LARGE SCALE GENOMIC DNA]</scope>
    <source>
        <strain evidence="2 3">LSe1-13</strain>
    </source>
</reference>
<dbReference type="EMBL" id="JAZDUF010000003">
    <property type="protein sequence ID" value="MEE3850938.1"/>
    <property type="molecule type" value="Genomic_DNA"/>
</dbReference>
<dbReference type="Gene3D" id="3.10.450.50">
    <property type="match status" value="1"/>
</dbReference>
<dbReference type="Proteomes" id="UP001347146">
    <property type="component" value="Unassembled WGS sequence"/>
</dbReference>
<evidence type="ECO:0000313" key="3">
    <source>
        <dbReference type="Proteomes" id="UP001347146"/>
    </source>
</evidence>
<dbReference type="SUPFAM" id="SSF54427">
    <property type="entry name" value="NTF2-like"/>
    <property type="match status" value="1"/>
</dbReference>
<protein>
    <submittedName>
        <fullName evidence="2">Nuclear transport factor 2 family protein</fullName>
    </submittedName>
</protein>
<keyword evidence="3" id="KW-1185">Reference proteome</keyword>
<feature type="domain" description="DUF4440" evidence="1">
    <location>
        <begin position="16"/>
        <end position="121"/>
    </location>
</feature>
<organism evidence="2 3">
    <name type="scientific">Gordonia sesuvii</name>
    <dbReference type="NCBI Taxonomy" id="3116777"/>
    <lineage>
        <taxon>Bacteria</taxon>
        <taxon>Bacillati</taxon>
        <taxon>Actinomycetota</taxon>
        <taxon>Actinomycetes</taxon>
        <taxon>Mycobacteriales</taxon>
        <taxon>Gordoniaceae</taxon>
        <taxon>Gordonia</taxon>
    </lineage>
</organism>
<evidence type="ECO:0000259" key="1">
    <source>
        <dbReference type="Pfam" id="PF14534"/>
    </source>
</evidence>
<evidence type="ECO:0000313" key="2">
    <source>
        <dbReference type="EMBL" id="MEE3850938.1"/>
    </source>
</evidence>
<dbReference type="RefSeq" id="WP_330432616.1">
    <property type="nucleotide sequence ID" value="NZ_JAZDUF010000003.1"/>
</dbReference>
<accession>A0ABU7MCX1</accession>
<gene>
    <name evidence="2" type="ORF">VZC37_11385</name>
</gene>
<dbReference type="InterPro" id="IPR032710">
    <property type="entry name" value="NTF2-like_dom_sf"/>
</dbReference>
<comment type="caution">
    <text evidence="2">The sequence shown here is derived from an EMBL/GenBank/DDBJ whole genome shotgun (WGS) entry which is preliminary data.</text>
</comment>